<dbReference type="PANTHER" id="PTHR39168">
    <property type="entry name" value="TRANSCRIPTIONAL REGULATOR-RELATED"/>
    <property type="match status" value="1"/>
</dbReference>
<sequence length="246" mass="25930">MTSLASGITLATTASLIGDVARANILCALSGGQALTAGELASHAGVGASTTSGHLAKLAEAGLITTLKQGRHRYYRLSGPKVAAMIETLMAASDLTPPRHRPVGPRDEALRRARSCYDHMAGRFAVELAERLEERGFLVLSDEGGYVTEAGSAFFARFGLELGAAAGRRPLCRCCLDWSERRFHIGGRLGTALFAHALGRGWVARVAGSRALRVTRTGEAALAGGLFRCEPLDRPVSAWEALTASA</sequence>
<dbReference type="PRINTS" id="PR00778">
    <property type="entry name" value="HTHARSR"/>
</dbReference>
<dbReference type="SMART" id="SM00418">
    <property type="entry name" value="HTH_ARSR"/>
    <property type="match status" value="1"/>
</dbReference>
<proteinExistence type="predicted"/>
<dbReference type="Proteomes" id="UP000298179">
    <property type="component" value="Unassembled WGS sequence"/>
</dbReference>
<dbReference type="GO" id="GO:0003677">
    <property type="term" value="F:DNA binding"/>
    <property type="evidence" value="ECO:0007669"/>
    <property type="project" value="TreeGrafter"/>
</dbReference>
<dbReference type="AlphaFoldDB" id="A0A4Y8RGR2"/>
<keyword evidence="3" id="KW-1185">Reference proteome</keyword>
<dbReference type="InterPro" id="IPR011991">
    <property type="entry name" value="ArsR-like_HTH"/>
</dbReference>
<gene>
    <name evidence="2" type="ORF">E3C22_13340</name>
</gene>
<dbReference type="EMBL" id="SOZD01000004">
    <property type="protein sequence ID" value="TFF21671.1"/>
    <property type="molecule type" value="Genomic_DNA"/>
</dbReference>
<dbReference type="RefSeq" id="WP_134762554.1">
    <property type="nucleotide sequence ID" value="NZ_SOZD01000004.1"/>
</dbReference>
<comment type="caution">
    <text evidence="2">The sequence shown here is derived from an EMBL/GenBank/DDBJ whole genome shotgun (WGS) entry which is preliminary data.</text>
</comment>
<dbReference type="OrthoDB" id="9797716at2"/>
<evidence type="ECO:0000313" key="2">
    <source>
        <dbReference type="EMBL" id="TFF21671.1"/>
    </source>
</evidence>
<evidence type="ECO:0000259" key="1">
    <source>
        <dbReference type="PROSITE" id="PS50987"/>
    </source>
</evidence>
<dbReference type="InterPro" id="IPR001845">
    <property type="entry name" value="HTH_ArsR_DNA-bd_dom"/>
</dbReference>
<feature type="domain" description="HTH arsR-type" evidence="1">
    <location>
        <begin position="2"/>
        <end position="97"/>
    </location>
</feature>
<dbReference type="CDD" id="cd00090">
    <property type="entry name" value="HTH_ARSR"/>
    <property type="match status" value="1"/>
</dbReference>
<dbReference type="InterPro" id="IPR036388">
    <property type="entry name" value="WH-like_DNA-bd_sf"/>
</dbReference>
<dbReference type="GO" id="GO:0046686">
    <property type="term" value="P:response to cadmium ion"/>
    <property type="evidence" value="ECO:0007669"/>
    <property type="project" value="TreeGrafter"/>
</dbReference>
<dbReference type="Pfam" id="PF01022">
    <property type="entry name" value="HTH_5"/>
    <property type="match status" value="1"/>
</dbReference>
<dbReference type="GO" id="GO:0097063">
    <property type="term" value="F:cadmium ion sensor activity"/>
    <property type="evidence" value="ECO:0007669"/>
    <property type="project" value="TreeGrafter"/>
</dbReference>
<dbReference type="PROSITE" id="PS50987">
    <property type="entry name" value="HTH_ARSR_2"/>
    <property type="match status" value="1"/>
</dbReference>
<reference evidence="2 3" key="1">
    <citation type="submission" date="2019-03" db="EMBL/GenBank/DDBJ databases">
        <title>Jiella endophytica sp. nov., a novel endophytic bacterium isolated from root of Ficus microcarpa Linn. f.</title>
        <authorList>
            <person name="Tuo L."/>
        </authorList>
    </citation>
    <scope>NUCLEOTIDE SEQUENCE [LARGE SCALE GENOMIC DNA]</scope>
    <source>
        <strain evidence="2 3">CBS5Q-3</strain>
    </source>
</reference>
<dbReference type="InterPro" id="IPR052543">
    <property type="entry name" value="HTH_Metal-responsive_Reg"/>
</dbReference>
<dbReference type="SUPFAM" id="SSF46785">
    <property type="entry name" value="Winged helix' DNA-binding domain"/>
    <property type="match status" value="1"/>
</dbReference>
<name>A0A4Y8RGR2_9HYPH</name>
<dbReference type="GO" id="GO:0003700">
    <property type="term" value="F:DNA-binding transcription factor activity"/>
    <property type="evidence" value="ECO:0007669"/>
    <property type="project" value="InterPro"/>
</dbReference>
<dbReference type="GO" id="GO:0032791">
    <property type="term" value="F:lead ion binding"/>
    <property type="evidence" value="ECO:0007669"/>
    <property type="project" value="TreeGrafter"/>
</dbReference>
<protein>
    <submittedName>
        <fullName evidence="2">Transcriptional regulator</fullName>
    </submittedName>
</protein>
<dbReference type="NCBIfam" id="NF033788">
    <property type="entry name" value="HTH_metalloreg"/>
    <property type="match status" value="1"/>
</dbReference>
<evidence type="ECO:0000313" key="3">
    <source>
        <dbReference type="Proteomes" id="UP000298179"/>
    </source>
</evidence>
<dbReference type="GO" id="GO:0010288">
    <property type="term" value="P:response to lead ion"/>
    <property type="evidence" value="ECO:0007669"/>
    <property type="project" value="TreeGrafter"/>
</dbReference>
<dbReference type="InterPro" id="IPR036390">
    <property type="entry name" value="WH_DNA-bd_sf"/>
</dbReference>
<dbReference type="PANTHER" id="PTHR39168:SF1">
    <property type="entry name" value="TRANSCRIPTIONAL REGULATORY PROTEIN"/>
    <property type="match status" value="1"/>
</dbReference>
<dbReference type="Gene3D" id="1.10.10.10">
    <property type="entry name" value="Winged helix-like DNA-binding domain superfamily/Winged helix DNA-binding domain"/>
    <property type="match status" value="1"/>
</dbReference>
<organism evidence="2 3">
    <name type="scientific">Jiella endophytica</name>
    <dbReference type="NCBI Taxonomy" id="2558362"/>
    <lineage>
        <taxon>Bacteria</taxon>
        <taxon>Pseudomonadati</taxon>
        <taxon>Pseudomonadota</taxon>
        <taxon>Alphaproteobacteria</taxon>
        <taxon>Hyphomicrobiales</taxon>
        <taxon>Aurantimonadaceae</taxon>
        <taxon>Jiella</taxon>
    </lineage>
</organism>
<accession>A0A4Y8RGR2</accession>